<evidence type="ECO:0000313" key="1">
    <source>
        <dbReference type="EMBL" id="NYH11437.1"/>
    </source>
</evidence>
<dbReference type="Proteomes" id="UP000553035">
    <property type="component" value="Unassembled WGS sequence"/>
</dbReference>
<dbReference type="AlphaFoldDB" id="A0A7Z0AWP0"/>
<accession>A0A7Z0AWP0</accession>
<dbReference type="EMBL" id="JACCAT010000001">
    <property type="protein sequence ID" value="NYH11437.1"/>
    <property type="molecule type" value="Genomic_DNA"/>
</dbReference>
<gene>
    <name evidence="1" type="ORF">GGI52_004480</name>
</gene>
<organism evidence="1 2">
    <name type="scientific">Pseudomonas moraviensis</name>
    <dbReference type="NCBI Taxonomy" id="321662"/>
    <lineage>
        <taxon>Bacteria</taxon>
        <taxon>Pseudomonadati</taxon>
        <taxon>Pseudomonadota</taxon>
        <taxon>Gammaproteobacteria</taxon>
        <taxon>Pseudomonadales</taxon>
        <taxon>Pseudomonadaceae</taxon>
        <taxon>Pseudomonas</taxon>
    </lineage>
</organism>
<name>A0A7Z0AWP0_9PSED</name>
<protein>
    <submittedName>
        <fullName evidence="1">Uncharacterized protein</fullName>
    </submittedName>
</protein>
<reference evidence="1 2" key="1">
    <citation type="submission" date="2020-07" db="EMBL/GenBank/DDBJ databases">
        <title>Exploring microbial biodiversity for novel pathways involved in the catabolism of aromatic compounds derived from lignin.</title>
        <authorList>
            <person name="Elkins J."/>
        </authorList>
    </citation>
    <scope>NUCLEOTIDE SEQUENCE [LARGE SCALE GENOMIC DNA]</scope>
    <source>
        <strain evidence="1 2">VanB</strain>
    </source>
</reference>
<sequence>MPPTVPIMLALEQLLLMARIMSVLAPSPLTAPIT</sequence>
<evidence type="ECO:0000313" key="2">
    <source>
        <dbReference type="Proteomes" id="UP000553035"/>
    </source>
</evidence>
<proteinExistence type="predicted"/>
<comment type="caution">
    <text evidence="1">The sequence shown here is derived from an EMBL/GenBank/DDBJ whole genome shotgun (WGS) entry which is preliminary data.</text>
</comment>